<feature type="non-terminal residue" evidence="1">
    <location>
        <position position="1"/>
    </location>
</feature>
<dbReference type="InParanoid" id="B9TD45"/>
<dbReference type="Proteomes" id="UP000008311">
    <property type="component" value="Unassembled WGS sequence"/>
</dbReference>
<evidence type="ECO:0000313" key="2">
    <source>
        <dbReference type="Proteomes" id="UP000008311"/>
    </source>
</evidence>
<sequence>AGQALDFRIGEIDHLRLVILIAHDFSLSRLTTAEFEHQFGGAFETRDHVFRVDAALKAVTGIGDDAEATAGLRDVHRIPERGFDQHVDGVLVATRMFAAHDAADRLDAVFIGDNDIVAAELVFALVERQHRLAILGAADRQVAFDLGGVEDVHRTALVEGHVVGDIDERIDRTQADSKQPLLHPLRARAVLDATHDAQAEARAELLVIEIERQLDRGFAFDRERRRGAGLQRAEAGGGQIAGDAVDRGAVRTVRREIDLDDRIIEMSIGGERGSDRRIGGQIDDAVVIVGHVELLFGAHHAMAFDATDLADAERHVDAGDIIARPCQRADETGARIRRTADDLQRLAAVD</sequence>
<proteinExistence type="predicted"/>
<organism evidence="1 2">
    <name type="scientific">Ricinus communis</name>
    <name type="common">Castor bean</name>
    <dbReference type="NCBI Taxonomy" id="3988"/>
    <lineage>
        <taxon>Eukaryota</taxon>
        <taxon>Viridiplantae</taxon>
        <taxon>Streptophyta</taxon>
        <taxon>Embryophyta</taxon>
        <taxon>Tracheophyta</taxon>
        <taxon>Spermatophyta</taxon>
        <taxon>Magnoliopsida</taxon>
        <taxon>eudicotyledons</taxon>
        <taxon>Gunneridae</taxon>
        <taxon>Pentapetalae</taxon>
        <taxon>rosids</taxon>
        <taxon>fabids</taxon>
        <taxon>Malpighiales</taxon>
        <taxon>Euphorbiaceae</taxon>
        <taxon>Acalyphoideae</taxon>
        <taxon>Acalypheae</taxon>
        <taxon>Ricinus</taxon>
    </lineage>
</organism>
<keyword evidence="2" id="KW-1185">Reference proteome</keyword>
<reference evidence="2" key="1">
    <citation type="journal article" date="2010" name="Nat. Biotechnol.">
        <title>Draft genome sequence of the oilseed species Ricinus communis.</title>
        <authorList>
            <person name="Chan A.P."/>
            <person name="Crabtree J."/>
            <person name="Zhao Q."/>
            <person name="Lorenzi H."/>
            <person name="Orvis J."/>
            <person name="Puiu D."/>
            <person name="Melake-Berhan A."/>
            <person name="Jones K.M."/>
            <person name="Redman J."/>
            <person name="Chen G."/>
            <person name="Cahoon E.B."/>
            <person name="Gedil M."/>
            <person name="Stanke M."/>
            <person name="Haas B.J."/>
            <person name="Wortman J.R."/>
            <person name="Fraser-Liggett C.M."/>
            <person name="Ravel J."/>
            <person name="Rabinowicz P.D."/>
        </authorList>
    </citation>
    <scope>NUCLEOTIDE SEQUENCE [LARGE SCALE GENOMIC DNA]</scope>
    <source>
        <strain evidence="2">cv. Hale</strain>
    </source>
</reference>
<dbReference type="EMBL" id="EQ977870">
    <property type="protein sequence ID" value="EEF26219.1"/>
    <property type="molecule type" value="Genomic_DNA"/>
</dbReference>
<gene>
    <name evidence="1" type="ORF">RCOM_1857110</name>
</gene>
<evidence type="ECO:0000313" key="1">
    <source>
        <dbReference type="EMBL" id="EEF26219.1"/>
    </source>
</evidence>
<name>B9TD45_RICCO</name>
<accession>B9TD45</accession>
<feature type="non-terminal residue" evidence="1">
    <location>
        <position position="350"/>
    </location>
</feature>
<protein>
    <submittedName>
        <fullName evidence="1">Uncharacterized protein</fullName>
    </submittedName>
</protein>
<dbReference type="AlphaFoldDB" id="B9TD45"/>